<dbReference type="InterPro" id="IPR046842">
    <property type="entry name" value="SpoIVA_ATPase"/>
</dbReference>
<name>A0A9D0Z9V7_9FIRM</name>
<dbReference type="Gene3D" id="3.40.50.300">
    <property type="entry name" value="P-loop containing nucleotide triphosphate hydrolases"/>
    <property type="match status" value="1"/>
</dbReference>
<dbReference type="InterPro" id="IPR014201">
    <property type="entry name" value="Spore_IV_A"/>
</dbReference>
<dbReference type="Proteomes" id="UP000886887">
    <property type="component" value="Unassembled WGS sequence"/>
</dbReference>
<dbReference type="AlphaFoldDB" id="A0A9D0Z9V7"/>
<feature type="domain" description="Sporulation stage IV protein A C-terminal" evidence="4">
    <location>
        <begin position="417"/>
        <end position="492"/>
    </location>
</feature>
<dbReference type="GO" id="GO:0016887">
    <property type="term" value="F:ATP hydrolysis activity"/>
    <property type="evidence" value="ECO:0007669"/>
    <property type="project" value="InterPro"/>
</dbReference>
<keyword evidence="1" id="KW-0067">ATP-binding</keyword>
<evidence type="ECO:0000259" key="4">
    <source>
        <dbReference type="Pfam" id="PF20439"/>
    </source>
</evidence>
<feature type="domain" description="Stage IV sporulation protein A middle" evidence="3">
    <location>
        <begin position="239"/>
        <end position="416"/>
    </location>
</feature>
<dbReference type="InterPro" id="IPR046841">
    <property type="entry name" value="SpoIVA_middle"/>
</dbReference>
<feature type="domain" description="Stage IV sporulation protein A ATPase" evidence="2">
    <location>
        <begin position="1"/>
        <end position="237"/>
    </location>
</feature>
<sequence>MEQTNLYRDIASRTDSDIYIGVVGPVRTGKSTLITRFMEQLVMDRIDNARKRERVRDELPQSGSGRTIMTTQPKFVPGEAVSVQFAPDAAANVRLVDCVGYLVPGAMGTQEDEAPRMVKTPWSERDMPFEEAAEIGTRKVIAEHSTIGLVVTTDGSFTDIPRSAYVEAEERVVRELKGLEKPFVVVLNVADPQDAGARALRTSLQEQYGVPVLLKNVREMDVDDIQDVLMQVLQEFPLREVRVGLPAWALALDDQHWLLQELVGRVREAARPGMRVRESGEIARAFDDSPYALPAVRSGADLGRGEVGYDLPLREGLFNRILGEHCGTQIRSDAHLLRLMKELVEAKREYDHVAQALSSVRETGYGLVAPGMEELRLSDPEIVRQGNHFGVRLKASAPSLHMIRVDIETEVSPVVGTEQQSEELVQYLLEGFEQDPAKIWSTNLFGKSLDDLMREGLSTKLMRMPPDVQEKVRQTLSRIINEGNGGMICILL</sequence>
<dbReference type="InterPro" id="IPR027417">
    <property type="entry name" value="P-loop_NTPase"/>
</dbReference>
<proteinExistence type="predicted"/>
<dbReference type="Pfam" id="PF09547">
    <property type="entry name" value="SpoIVA_ATPase"/>
    <property type="match status" value="1"/>
</dbReference>
<reference evidence="5" key="2">
    <citation type="journal article" date="2021" name="PeerJ">
        <title>Extensive microbial diversity within the chicken gut microbiome revealed by metagenomics and culture.</title>
        <authorList>
            <person name="Gilroy R."/>
            <person name="Ravi A."/>
            <person name="Getino M."/>
            <person name="Pursley I."/>
            <person name="Horton D.L."/>
            <person name="Alikhan N.F."/>
            <person name="Baker D."/>
            <person name="Gharbi K."/>
            <person name="Hall N."/>
            <person name="Watson M."/>
            <person name="Adriaenssens E.M."/>
            <person name="Foster-Nyarko E."/>
            <person name="Jarju S."/>
            <person name="Secka A."/>
            <person name="Antonio M."/>
            <person name="Oren A."/>
            <person name="Chaudhuri R.R."/>
            <person name="La Ragione R."/>
            <person name="Hildebrand F."/>
            <person name="Pallen M.J."/>
        </authorList>
    </citation>
    <scope>NUCLEOTIDE SEQUENCE</scope>
    <source>
        <strain evidence="5">ChiSxjej2B14-6234</strain>
    </source>
</reference>
<protein>
    <recommendedName>
        <fullName evidence="1">Stage IV sporulation protein A</fullName>
        <ecNumber evidence="1">3.6.1.-</ecNumber>
    </recommendedName>
    <alternativeName>
        <fullName evidence="1">Coat morphogenetic protein SpoIVA</fullName>
    </alternativeName>
</protein>
<accession>A0A9D0Z9V7</accession>
<comment type="subcellular location">
    <subcellularLocation>
        <location evidence="1">Cytoplasm</location>
    </subcellularLocation>
</comment>
<organism evidence="5 6">
    <name type="scientific">Candidatus Onthenecus intestinigallinarum</name>
    <dbReference type="NCBI Taxonomy" id="2840875"/>
    <lineage>
        <taxon>Bacteria</taxon>
        <taxon>Bacillati</taxon>
        <taxon>Bacillota</taxon>
        <taxon>Clostridia</taxon>
        <taxon>Eubacteriales</taxon>
        <taxon>Candidatus Onthenecus</taxon>
    </lineage>
</organism>
<gene>
    <name evidence="5" type="primary">spoIVA</name>
    <name evidence="5" type="ORF">IAB73_05430</name>
</gene>
<dbReference type="SUPFAM" id="SSF52540">
    <property type="entry name" value="P-loop containing nucleoside triphosphate hydrolases"/>
    <property type="match status" value="1"/>
</dbReference>
<dbReference type="Pfam" id="PF20439">
    <property type="entry name" value="SpoIVA_C"/>
    <property type="match status" value="1"/>
</dbReference>
<dbReference type="PIRSF" id="PIRSF007466">
    <property type="entry name" value="SpoIVA"/>
    <property type="match status" value="1"/>
</dbReference>
<comment type="caution">
    <text evidence="5">The sequence shown here is derived from an EMBL/GenBank/DDBJ whole genome shotgun (WGS) entry which is preliminary data.</text>
</comment>
<keyword evidence="1" id="KW-0963">Cytoplasm</keyword>
<keyword evidence="1" id="KW-0378">Hydrolase</keyword>
<evidence type="ECO:0000256" key="1">
    <source>
        <dbReference type="PIRNR" id="PIRNR007466"/>
    </source>
</evidence>
<comment type="catalytic activity">
    <reaction evidence="1">
        <text>ATP + H2O = ADP + phosphate + H(+)</text>
        <dbReference type="Rhea" id="RHEA:13065"/>
        <dbReference type="ChEBI" id="CHEBI:15377"/>
        <dbReference type="ChEBI" id="CHEBI:15378"/>
        <dbReference type="ChEBI" id="CHEBI:30616"/>
        <dbReference type="ChEBI" id="CHEBI:43474"/>
        <dbReference type="ChEBI" id="CHEBI:456216"/>
    </reaction>
</comment>
<dbReference type="EMBL" id="DVFJ01000015">
    <property type="protein sequence ID" value="HIQ71633.1"/>
    <property type="molecule type" value="Genomic_DNA"/>
</dbReference>
<comment type="function">
    <text evidence="1">ATPase. Has a role at an early stage in the morphogenesis of the spore coat.</text>
</comment>
<keyword evidence="1" id="KW-0547">Nucleotide-binding</keyword>
<evidence type="ECO:0000313" key="5">
    <source>
        <dbReference type="EMBL" id="HIQ71633.1"/>
    </source>
</evidence>
<dbReference type="GO" id="GO:0030435">
    <property type="term" value="P:sporulation resulting in formation of a cellular spore"/>
    <property type="evidence" value="ECO:0007669"/>
    <property type="project" value="UniProtKB-KW"/>
</dbReference>
<evidence type="ECO:0000313" key="6">
    <source>
        <dbReference type="Proteomes" id="UP000886887"/>
    </source>
</evidence>
<evidence type="ECO:0000259" key="2">
    <source>
        <dbReference type="Pfam" id="PF09547"/>
    </source>
</evidence>
<dbReference type="EC" id="3.6.1.-" evidence="1"/>
<dbReference type="NCBIfam" id="TIGR02836">
    <property type="entry name" value="spore_IV_A"/>
    <property type="match status" value="1"/>
</dbReference>
<dbReference type="GO" id="GO:0005737">
    <property type="term" value="C:cytoplasm"/>
    <property type="evidence" value="ECO:0007669"/>
    <property type="project" value="UniProtKB-SubCell"/>
</dbReference>
<evidence type="ECO:0000259" key="3">
    <source>
        <dbReference type="Pfam" id="PF20438"/>
    </source>
</evidence>
<dbReference type="Pfam" id="PF20438">
    <property type="entry name" value="SpoIVA_middle"/>
    <property type="match status" value="1"/>
</dbReference>
<reference evidence="5" key="1">
    <citation type="submission" date="2020-10" db="EMBL/GenBank/DDBJ databases">
        <authorList>
            <person name="Gilroy R."/>
        </authorList>
    </citation>
    <scope>NUCLEOTIDE SEQUENCE</scope>
    <source>
        <strain evidence="5">ChiSxjej2B14-6234</strain>
    </source>
</reference>
<keyword evidence="1" id="KW-0749">Sporulation</keyword>
<dbReference type="GO" id="GO:0005524">
    <property type="term" value="F:ATP binding"/>
    <property type="evidence" value="ECO:0007669"/>
    <property type="project" value="UniProtKB-KW"/>
</dbReference>
<dbReference type="InterPro" id="IPR046840">
    <property type="entry name" value="SpoIVA_C"/>
</dbReference>